<evidence type="ECO:0000313" key="1">
    <source>
        <dbReference type="EMBL" id="KAI5656739.1"/>
    </source>
</evidence>
<sequence length="276" mass="31949">MGTWNMTKGKLGWSRQNMGTTRVVNKKGLYVFVTSKVKILYPQTRARIDSIKWIWAMYDDTHTCLSLDLGVPKMSGLIYNAMQKAGSEVEALDSIFLAKESLEKNMKMTVSFILQNVGNNIEWLTNELDFMRSFLKDDAEKQESDHRIQQWIFEITNISYDIVSILEDFTLKIEEKDDKKPGFLDGLHLCLWSPSSEDKVTRSEKGERPSLEAHEERAYQDFSSIMFKLQRQARRTKNMLLLLGDVSEDYLIKAKKLISLDTPQPEDNLSRPCYPI</sequence>
<comment type="caution">
    <text evidence="1">The sequence shown here is derived from an EMBL/GenBank/DDBJ whole genome shotgun (WGS) entry which is preliminary data.</text>
</comment>
<organism evidence="1 2">
    <name type="scientific">Catharanthus roseus</name>
    <name type="common">Madagascar periwinkle</name>
    <name type="synonym">Vinca rosea</name>
    <dbReference type="NCBI Taxonomy" id="4058"/>
    <lineage>
        <taxon>Eukaryota</taxon>
        <taxon>Viridiplantae</taxon>
        <taxon>Streptophyta</taxon>
        <taxon>Embryophyta</taxon>
        <taxon>Tracheophyta</taxon>
        <taxon>Spermatophyta</taxon>
        <taxon>Magnoliopsida</taxon>
        <taxon>eudicotyledons</taxon>
        <taxon>Gunneridae</taxon>
        <taxon>Pentapetalae</taxon>
        <taxon>asterids</taxon>
        <taxon>lamiids</taxon>
        <taxon>Gentianales</taxon>
        <taxon>Apocynaceae</taxon>
        <taxon>Rauvolfioideae</taxon>
        <taxon>Vinceae</taxon>
        <taxon>Catharanthinae</taxon>
        <taxon>Catharanthus</taxon>
    </lineage>
</organism>
<name>A0ACC0A7E2_CATRO</name>
<reference evidence="2" key="1">
    <citation type="journal article" date="2023" name="Nat. Plants">
        <title>Single-cell RNA sequencing provides a high-resolution roadmap for understanding the multicellular compartmentation of specialized metabolism.</title>
        <authorList>
            <person name="Sun S."/>
            <person name="Shen X."/>
            <person name="Li Y."/>
            <person name="Li Y."/>
            <person name="Wang S."/>
            <person name="Li R."/>
            <person name="Zhang H."/>
            <person name="Shen G."/>
            <person name="Guo B."/>
            <person name="Wei J."/>
            <person name="Xu J."/>
            <person name="St-Pierre B."/>
            <person name="Chen S."/>
            <person name="Sun C."/>
        </authorList>
    </citation>
    <scope>NUCLEOTIDE SEQUENCE [LARGE SCALE GENOMIC DNA]</scope>
</reference>
<dbReference type="Proteomes" id="UP001060085">
    <property type="component" value="Linkage Group LG06"/>
</dbReference>
<gene>
    <name evidence="1" type="ORF">M9H77_25532</name>
</gene>
<dbReference type="EMBL" id="CM044706">
    <property type="protein sequence ID" value="KAI5656739.1"/>
    <property type="molecule type" value="Genomic_DNA"/>
</dbReference>
<protein>
    <submittedName>
        <fullName evidence="1">Uncharacterized protein</fullName>
    </submittedName>
</protein>
<proteinExistence type="predicted"/>
<keyword evidence="2" id="KW-1185">Reference proteome</keyword>
<evidence type="ECO:0000313" key="2">
    <source>
        <dbReference type="Proteomes" id="UP001060085"/>
    </source>
</evidence>
<accession>A0ACC0A7E2</accession>